<dbReference type="Proteomes" id="UP001523392">
    <property type="component" value="Unassembled WGS sequence"/>
</dbReference>
<evidence type="ECO:0000256" key="4">
    <source>
        <dbReference type="ARBA" id="ARBA00023172"/>
    </source>
</evidence>
<keyword evidence="3" id="KW-0238">DNA-binding</keyword>
<evidence type="ECO:0000259" key="5">
    <source>
        <dbReference type="PROSITE" id="PS51898"/>
    </source>
</evidence>
<evidence type="ECO:0000256" key="3">
    <source>
        <dbReference type="ARBA" id="ARBA00023125"/>
    </source>
</evidence>
<accession>A0ABT1D199</accession>
<dbReference type="CDD" id="cd00801">
    <property type="entry name" value="INT_P4_C"/>
    <property type="match status" value="1"/>
</dbReference>
<dbReference type="InterPro" id="IPR013762">
    <property type="entry name" value="Integrase-like_cat_sf"/>
</dbReference>
<dbReference type="InterPro" id="IPR025166">
    <property type="entry name" value="Integrase_DNA_bind_dom"/>
</dbReference>
<name>A0ABT1D199_9PROT</name>
<dbReference type="Pfam" id="PF13356">
    <property type="entry name" value="Arm-DNA-bind_3"/>
    <property type="match status" value="1"/>
</dbReference>
<keyword evidence="7" id="KW-1185">Reference proteome</keyword>
<dbReference type="Gene3D" id="1.10.443.10">
    <property type="entry name" value="Intergrase catalytic core"/>
    <property type="match status" value="1"/>
</dbReference>
<gene>
    <name evidence="6" type="ORF">JYK14_05755</name>
</gene>
<dbReference type="PROSITE" id="PS51898">
    <property type="entry name" value="TYR_RECOMBINASE"/>
    <property type="match status" value="1"/>
</dbReference>
<dbReference type="PANTHER" id="PTHR30629">
    <property type="entry name" value="PROPHAGE INTEGRASE"/>
    <property type="match status" value="1"/>
</dbReference>
<comment type="similarity">
    <text evidence="1">Belongs to the 'phage' integrase family.</text>
</comment>
<dbReference type="PANTHER" id="PTHR30629:SF2">
    <property type="entry name" value="PROPHAGE INTEGRASE INTS-RELATED"/>
    <property type="match status" value="1"/>
</dbReference>
<dbReference type="RefSeq" id="WP_252952279.1">
    <property type="nucleotide sequence ID" value="NZ_JAFIRR010000030.1"/>
</dbReference>
<proteinExistence type="inferred from homology"/>
<organism evidence="6 7">
    <name type="scientific">Siccirubricoccus soli</name>
    <dbReference type="NCBI Taxonomy" id="2899147"/>
    <lineage>
        <taxon>Bacteria</taxon>
        <taxon>Pseudomonadati</taxon>
        <taxon>Pseudomonadota</taxon>
        <taxon>Alphaproteobacteria</taxon>
        <taxon>Acetobacterales</taxon>
        <taxon>Roseomonadaceae</taxon>
        <taxon>Siccirubricoccus</taxon>
    </lineage>
</organism>
<protein>
    <submittedName>
        <fullName evidence="6">Site-specific integrase</fullName>
    </submittedName>
</protein>
<dbReference type="Gene3D" id="1.10.150.130">
    <property type="match status" value="1"/>
</dbReference>
<keyword evidence="2" id="KW-0229">DNA integration</keyword>
<feature type="domain" description="Tyr recombinase" evidence="5">
    <location>
        <begin position="191"/>
        <end position="360"/>
    </location>
</feature>
<dbReference type="Pfam" id="PF00589">
    <property type="entry name" value="Phage_integrase"/>
    <property type="match status" value="1"/>
</dbReference>
<evidence type="ECO:0000313" key="6">
    <source>
        <dbReference type="EMBL" id="MCO6415683.1"/>
    </source>
</evidence>
<keyword evidence="4" id="KW-0233">DNA recombination</keyword>
<sequence>MNDLACRRAKPGSELHDGDNLVLRVGTRRKTWTLVWRQDGRVRKAALGTYPEIGLAAARAAAQEGIVRARAGFAPVAPPEPTTPALPPPRGTSVKAVLKTYITRHVRAESRDPDQIEWVADVLLAPIHERDATTLTRRDITKFLDTVADQRGGPSAYRAGSVLRAAFRFSVRRGDLENDPTHLIALPSSGKPRERILSDLELTAVWKSAVPVWSRLARVLLLTGLRLREAADAPVDEFQGEQWLIPAARMKGGRPHVVPMFPALQFQIGDLDGARWVFKSPRRFDQPVSGFSRGLELLQRESGTEGWTWHDLRRTTASGLQRLGCPHDVIEAILAHRKPGVAGIYQRHDFLPERRKWLARWAEHAQSVDRAKSVET</sequence>
<dbReference type="InterPro" id="IPR038488">
    <property type="entry name" value="Integrase_DNA-bd_sf"/>
</dbReference>
<dbReference type="Gene3D" id="3.30.160.390">
    <property type="entry name" value="Integrase, DNA-binding domain"/>
    <property type="match status" value="1"/>
</dbReference>
<evidence type="ECO:0000313" key="7">
    <source>
        <dbReference type="Proteomes" id="UP001523392"/>
    </source>
</evidence>
<dbReference type="InterPro" id="IPR010998">
    <property type="entry name" value="Integrase_recombinase_N"/>
</dbReference>
<dbReference type="EMBL" id="JAFIRR010000030">
    <property type="protein sequence ID" value="MCO6415683.1"/>
    <property type="molecule type" value="Genomic_DNA"/>
</dbReference>
<evidence type="ECO:0000256" key="2">
    <source>
        <dbReference type="ARBA" id="ARBA00022908"/>
    </source>
</evidence>
<dbReference type="InterPro" id="IPR002104">
    <property type="entry name" value="Integrase_catalytic"/>
</dbReference>
<dbReference type="InterPro" id="IPR050808">
    <property type="entry name" value="Phage_Integrase"/>
</dbReference>
<evidence type="ECO:0000256" key="1">
    <source>
        <dbReference type="ARBA" id="ARBA00008857"/>
    </source>
</evidence>
<dbReference type="SUPFAM" id="SSF56349">
    <property type="entry name" value="DNA breaking-rejoining enzymes"/>
    <property type="match status" value="1"/>
</dbReference>
<dbReference type="InterPro" id="IPR011010">
    <property type="entry name" value="DNA_brk_join_enz"/>
</dbReference>
<reference evidence="6 7" key="1">
    <citation type="submission" date="2021-12" db="EMBL/GenBank/DDBJ databases">
        <title>Siccirubricoccus leaddurans sp. nov., a high concentration Zn2+ tolerance bacterium.</title>
        <authorList>
            <person name="Cao Y."/>
        </authorList>
    </citation>
    <scope>NUCLEOTIDE SEQUENCE [LARGE SCALE GENOMIC DNA]</scope>
    <source>
        <strain evidence="6 7">KC 17139</strain>
    </source>
</reference>
<comment type="caution">
    <text evidence="6">The sequence shown here is derived from an EMBL/GenBank/DDBJ whole genome shotgun (WGS) entry which is preliminary data.</text>
</comment>